<reference evidence="2" key="1">
    <citation type="journal article" date="2023" name="Mol. Phylogenet. Evol.">
        <title>Genome-scale phylogeny and comparative genomics of the fungal order Sordariales.</title>
        <authorList>
            <person name="Hensen N."/>
            <person name="Bonometti L."/>
            <person name="Westerberg I."/>
            <person name="Brannstrom I.O."/>
            <person name="Guillou S."/>
            <person name="Cros-Aarteil S."/>
            <person name="Calhoun S."/>
            <person name="Haridas S."/>
            <person name="Kuo A."/>
            <person name="Mondo S."/>
            <person name="Pangilinan J."/>
            <person name="Riley R."/>
            <person name="LaButti K."/>
            <person name="Andreopoulos B."/>
            <person name="Lipzen A."/>
            <person name="Chen C."/>
            <person name="Yan M."/>
            <person name="Daum C."/>
            <person name="Ng V."/>
            <person name="Clum A."/>
            <person name="Steindorff A."/>
            <person name="Ohm R.A."/>
            <person name="Martin F."/>
            <person name="Silar P."/>
            <person name="Natvig D.O."/>
            <person name="Lalanne C."/>
            <person name="Gautier V."/>
            <person name="Ament-Velasquez S.L."/>
            <person name="Kruys A."/>
            <person name="Hutchinson M.I."/>
            <person name="Powell A.J."/>
            <person name="Barry K."/>
            <person name="Miller A.N."/>
            <person name="Grigoriev I.V."/>
            <person name="Debuchy R."/>
            <person name="Gladieux P."/>
            <person name="Hiltunen Thoren M."/>
            <person name="Johannesson H."/>
        </authorList>
    </citation>
    <scope>NUCLEOTIDE SEQUENCE [LARGE SCALE GENOMIC DNA]</scope>
    <source>
        <strain evidence="2">CBS 284.82</strain>
    </source>
</reference>
<gene>
    <name evidence="1" type="ORF">C8A01DRAFT_34842</name>
</gene>
<dbReference type="EMBL" id="MU854363">
    <property type="protein sequence ID" value="KAK4041110.1"/>
    <property type="molecule type" value="Genomic_DNA"/>
</dbReference>
<accession>A0AAN6PMC1</accession>
<comment type="caution">
    <text evidence="1">The sequence shown here is derived from an EMBL/GenBank/DDBJ whole genome shotgun (WGS) entry which is preliminary data.</text>
</comment>
<proteinExistence type="predicted"/>
<dbReference type="Proteomes" id="UP001303115">
    <property type="component" value="Unassembled WGS sequence"/>
</dbReference>
<protein>
    <submittedName>
        <fullName evidence="1">Uncharacterized protein</fullName>
    </submittedName>
</protein>
<evidence type="ECO:0000313" key="2">
    <source>
        <dbReference type="Proteomes" id="UP001303115"/>
    </source>
</evidence>
<keyword evidence="2" id="KW-1185">Reference proteome</keyword>
<name>A0AAN6PMC1_9PEZI</name>
<sequence>MLSLHTHTPLLIHLHATLYWSDPNSSSSSSSNNNGPHVLLRSQKLAPVAFAADVVVPDTGTATTTMMNNTNNITMMNNTTADGSCGGGYGSGYGYGDADADATLFLRSLDARCLARVRAMTRYTAYRFDKPVNYEVERAFVWAGMMPTGVLPGKPVKEGREEVVSSSSSLSMRGLSGAELGRQVEMVRLRGYRDWVRVEMAVEIEGREALRGRGEVVHVWGVDGKVADGDSPAETELGEGDV</sequence>
<organism evidence="1 2">
    <name type="scientific">Parachaetomium inaequale</name>
    <dbReference type="NCBI Taxonomy" id="2588326"/>
    <lineage>
        <taxon>Eukaryota</taxon>
        <taxon>Fungi</taxon>
        <taxon>Dikarya</taxon>
        <taxon>Ascomycota</taxon>
        <taxon>Pezizomycotina</taxon>
        <taxon>Sordariomycetes</taxon>
        <taxon>Sordariomycetidae</taxon>
        <taxon>Sordariales</taxon>
        <taxon>Chaetomiaceae</taxon>
        <taxon>Parachaetomium</taxon>
    </lineage>
</organism>
<dbReference type="AlphaFoldDB" id="A0AAN6PMC1"/>
<evidence type="ECO:0000313" key="1">
    <source>
        <dbReference type="EMBL" id="KAK4041110.1"/>
    </source>
</evidence>